<evidence type="ECO:0000313" key="3">
    <source>
        <dbReference type="Proteomes" id="UP001589943"/>
    </source>
</evidence>
<accession>A0ABV6PDB6</accession>
<dbReference type="SUPFAM" id="SSF48452">
    <property type="entry name" value="TPR-like"/>
    <property type="match status" value="1"/>
</dbReference>
<dbReference type="Proteomes" id="UP001589943">
    <property type="component" value="Unassembled WGS sequence"/>
</dbReference>
<keyword evidence="3" id="KW-1185">Reference proteome</keyword>
<dbReference type="InterPro" id="IPR011990">
    <property type="entry name" value="TPR-like_helical_dom_sf"/>
</dbReference>
<dbReference type="RefSeq" id="WP_379479343.1">
    <property type="nucleotide sequence ID" value="NZ_JBHLTL010000001.1"/>
</dbReference>
<dbReference type="Gene3D" id="1.25.40.10">
    <property type="entry name" value="Tetratricopeptide repeat domain"/>
    <property type="match status" value="1"/>
</dbReference>
<protein>
    <recommendedName>
        <fullName evidence="4">DUF1570 domain-containing protein</fullName>
    </recommendedName>
</protein>
<evidence type="ECO:0000313" key="2">
    <source>
        <dbReference type="EMBL" id="MFC0587819.1"/>
    </source>
</evidence>
<name>A0ABV6PDB6_9SPHN</name>
<gene>
    <name evidence="2" type="ORF">ACFFF7_00165</name>
</gene>
<reference evidence="2 3" key="1">
    <citation type="submission" date="2024-09" db="EMBL/GenBank/DDBJ databases">
        <authorList>
            <person name="Sun Q."/>
            <person name="Mori K."/>
        </authorList>
    </citation>
    <scope>NUCLEOTIDE SEQUENCE [LARGE SCALE GENOMIC DNA]</scope>
    <source>
        <strain evidence="2 3">NCAIM B.02537</strain>
    </source>
</reference>
<comment type="caution">
    <text evidence="2">The sequence shown here is derived from an EMBL/GenBank/DDBJ whole genome shotgun (WGS) entry which is preliminary data.</text>
</comment>
<feature type="chain" id="PRO_5046909363" description="DUF1570 domain-containing protein" evidence="1">
    <location>
        <begin position="26"/>
        <end position="533"/>
    </location>
</feature>
<keyword evidence="1" id="KW-0732">Signal</keyword>
<proteinExistence type="predicted"/>
<dbReference type="EMBL" id="JBHLTL010000001">
    <property type="protein sequence ID" value="MFC0587819.1"/>
    <property type="molecule type" value="Genomic_DNA"/>
</dbReference>
<feature type="signal peptide" evidence="1">
    <location>
        <begin position="1"/>
        <end position="25"/>
    </location>
</feature>
<sequence>MSFRKLLSASLAAVSLAGLAAPAQAEWIEAKSKHFTVYGDMKPDDLKARTLELEKFDAVLRGLFNVQTDDMATIYYVATMGDVEKLYGRQGVGGFYNATAQGALGVIPERLPNMPNFAVGTFTPERIMFHEYTHHMLLSNSGKYFPAWATEGLAELFMSVRFDDKGNAIVGGPNTNRLFDIGAASRWSVAQLLGNGMVRPKGDDGIELYSRGWALCHYLLISGKRPGQFFKYIDAINAGDDPLKAGKQVFGDLDQLDKEIERYIRASKFPSSLIPVDKIKTPLDVAVRNLSPSEGAMLPFRLQSAVGVNDKTARPLALRARPIATTFANDPFVQRAMAEMEYDAKDYDAADAAADRALAADPKNVMAMVYKGRVAVQRALAKNNDPALLKEGRRWFLAANKLAPDFAQPFQSYYDSFVVVGQVPPAGADTGINRAVYLVPSDESLRARAVMSALRAGDIKLAKFILAPLAYAPHGATDNPFTKLMAAITAGGDKAALLAKAKELKIDQMNEFKPVDFTKKDDAKKVEGDKPKA</sequence>
<evidence type="ECO:0000256" key="1">
    <source>
        <dbReference type="SAM" id="SignalP"/>
    </source>
</evidence>
<organism evidence="2 3">
    <name type="scientific">Novosphingobium aquiterrae</name>
    <dbReference type="NCBI Taxonomy" id="624388"/>
    <lineage>
        <taxon>Bacteria</taxon>
        <taxon>Pseudomonadati</taxon>
        <taxon>Pseudomonadota</taxon>
        <taxon>Alphaproteobacteria</taxon>
        <taxon>Sphingomonadales</taxon>
        <taxon>Sphingomonadaceae</taxon>
        <taxon>Novosphingobium</taxon>
    </lineage>
</organism>
<evidence type="ECO:0008006" key="4">
    <source>
        <dbReference type="Google" id="ProtNLM"/>
    </source>
</evidence>